<feature type="compositionally biased region" description="Basic and acidic residues" evidence="1">
    <location>
        <begin position="85"/>
        <end position="117"/>
    </location>
</feature>
<feature type="compositionally biased region" description="Basic and acidic residues" evidence="1">
    <location>
        <begin position="480"/>
        <end position="496"/>
    </location>
</feature>
<dbReference type="WBParaSite" id="PTRK_0001456500.1">
    <property type="protein sequence ID" value="PTRK_0001456500.1"/>
    <property type="gene ID" value="PTRK_0001456500"/>
</dbReference>
<name>A0A0N4ZZU7_PARTI</name>
<protein>
    <submittedName>
        <fullName evidence="3">Glycosyltransferase</fullName>
    </submittedName>
</protein>
<organism evidence="2 3">
    <name type="scientific">Parastrongyloides trichosuri</name>
    <name type="common">Possum-specific nematode worm</name>
    <dbReference type="NCBI Taxonomy" id="131310"/>
    <lineage>
        <taxon>Eukaryota</taxon>
        <taxon>Metazoa</taxon>
        <taxon>Ecdysozoa</taxon>
        <taxon>Nematoda</taxon>
        <taxon>Chromadorea</taxon>
        <taxon>Rhabditida</taxon>
        <taxon>Tylenchina</taxon>
        <taxon>Panagrolaimomorpha</taxon>
        <taxon>Strongyloidoidea</taxon>
        <taxon>Strongyloididae</taxon>
        <taxon>Parastrongyloides</taxon>
    </lineage>
</organism>
<feature type="region of interest" description="Disordered" evidence="1">
    <location>
        <begin position="81"/>
        <end position="196"/>
    </location>
</feature>
<dbReference type="AlphaFoldDB" id="A0A0N4ZZU7"/>
<keyword evidence="2" id="KW-1185">Reference proteome</keyword>
<evidence type="ECO:0000313" key="3">
    <source>
        <dbReference type="WBParaSite" id="PTRK_0001456500.1"/>
    </source>
</evidence>
<feature type="compositionally biased region" description="Basic and acidic residues" evidence="1">
    <location>
        <begin position="157"/>
        <end position="177"/>
    </location>
</feature>
<evidence type="ECO:0000313" key="2">
    <source>
        <dbReference type="Proteomes" id="UP000038045"/>
    </source>
</evidence>
<proteinExistence type="predicted"/>
<sequence>VKPQAVADRFPHRSRRTMPAAVHCAEPSAPGGGSAAVRRRLADGSARALLQDPAPGRAEGGSVFRIRRMIGWDRPFEEGATAVAHQREGQRDLGTVGEHEAAVERRVSGALRSEGRGPRLPGEGQQHHLGGARRTRRLHKRDRSPRQFGRRARKRRGDHEPGHAEPIERAEPPHEQRQTVPPPALPAQGGSLDADRARAAVARAELLDRAVVEQRAHREQHGPRQAAVVLPHIDDPPARGAGLCGIEDLARRAEVPILVIRVDAGEARDRQDAEPPVVSHGRGRAGPRDIGLCRGGGLHGRRETAVAPARGETQAAQCGVGIGGSFGRAQHGELLRERLVPFGGADVVAALQPGERPVDDPFAQLRRFGIGEAHRGLDLDRPLPVAMDPADPVGAELSAHRLGRPSLGPVDGPVLETGRPGVVRRHFDGGSRVGVEIVLHRLQFARGDGRRVSVVEHRRRGRRQPSRNGEPAEVLGDAQRQNRDLDRRAARRLDARRLRRRRSRLARRRARRGRLRRIPRIGASGDSPDQQERAQQDAGSGVKVSHGSSLAAVDGFRRILSRPTKPVRGLVHVVVPDSELPARNAAAGAPARKARAEPTSWSIGTLGSGVVPPAGFEPATNGLEGRCSIH</sequence>
<feature type="compositionally biased region" description="Basic residues" evidence="1">
    <location>
        <begin position="497"/>
        <end position="519"/>
    </location>
</feature>
<reference evidence="3" key="1">
    <citation type="submission" date="2017-02" db="UniProtKB">
        <authorList>
            <consortium name="WormBaseParasite"/>
        </authorList>
    </citation>
    <scope>IDENTIFICATION</scope>
</reference>
<feature type="compositionally biased region" description="Basic residues" evidence="1">
    <location>
        <begin position="130"/>
        <end position="156"/>
    </location>
</feature>
<evidence type="ECO:0000256" key="1">
    <source>
        <dbReference type="SAM" id="MobiDB-lite"/>
    </source>
</evidence>
<feature type="region of interest" description="Disordered" evidence="1">
    <location>
        <begin position="269"/>
        <end position="297"/>
    </location>
</feature>
<dbReference type="Proteomes" id="UP000038045">
    <property type="component" value="Unplaced"/>
</dbReference>
<feature type="region of interest" description="Disordered" evidence="1">
    <location>
        <begin position="451"/>
        <end position="546"/>
    </location>
</feature>
<accession>A0A0N4ZZU7</accession>